<evidence type="ECO:0000313" key="4">
    <source>
        <dbReference type="Proteomes" id="UP001224775"/>
    </source>
</evidence>
<feature type="region of interest" description="Disordered" evidence="1">
    <location>
        <begin position="1"/>
        <end position="29"/>
    </location>
</feature>
<feature type="transmembrane region" description="Helical" evidence="2">
    <location>
        <begin position="170"/>
        <end position="189"/>
    </location>
</feature>
<name>A0AAD8YNB1_9STRA</name>
<evidence type="ECO:0000313" key="3">
    <source>
        <dbReference type="EMBL" id="KAK1749222.1"/>
    </source>
</evidence>
<gene>
    <name evidence="3" type="ORF">QTG54_001161</name>
</gene>
<reference evidence="3" key="1">
    <citation type="submission" date="2023-06" db="EMBL/GenBank/DDBJ databases">
        <title>Survivors Of The Sea: Transcriptome response of Skeletonema marinoi to long-term dormancy.</title>
        <authorList>
            <person name="Pinder M.I.M."/>
            <person name="Kourtchenko O."/>
            <person name="Robertson E.K."/>
            <person name="Larsson T."/>
            <person name="Maumus F."/>
            <person name="Osuna-Cruz C.M."/>
            <person name="Vancaester E."/>
            <person name="Stenow R."/>
            <person name="Vandepoele K."/>
            <person name="Ploug H."/>
            <person name="Bruchert V."/>
            <person name="Godhe A."/>
            <person name="Topel M."/>
        </authorList>
    </citation>
    <scope>NUCLEOTIDE SEQUENCE</scope>
    <source>
        <strain evidence="3">R05AC</strain>
    </source>
</reference>
<keyword evidence="4" id="KW-1185">Reference proteome</keyword>
<keyword evidence="2" id="KW-1133">Transmembrane helix</keyword>
<feature type="transmembrane region" description="Helical" evidence="2">
    <location>
        <begin position="195"/>
        <end position="213"/>
    </location>
</feature>
<dbReference type="Proteomes" id="UP001224775">
    <property type="component" value="Unassembled WGS sequence"/>
</dbReference>
<sequence length="279" mass="30645">MSSDQGSDDEVEEVVVSTPEPRPSAQTSPSEIMATTQAWAKVARAFVYVEVASLVLLFSTLGVWTSGDSYKAYSLSVAVISLGLCLIIQTGEFVQPGFLDRTEKGVSLFLFLWWGIGTGIITFKSPFTTTSNGYFSAWAGFLFATHWALNTESFRSKVEEAEKGRKLASSSLLCGLVTLFACVPEIGFYYNGNAIWGLTAGILTFISTLFILQKYDDIPIQMLKLYSAIMFVIWATVAGVLTFDGPFRDTGNGYFATWGGFIVAVFFANHQFSREDEIV</sequence>
<organism evidence="3 4">
    <name type="scientific">Skeletonema marinoi</name>
    <dbReference type="NCBI Taxonomy" id="267567"/>
    <lineage>
        <taxon>Eukaryota</taxon>
        <taxon>Sar</taxon>
        <taxon>Stramenopiles</taxon>
        <taxon>Ochrophyta</taxon>
        <taxon>Bacillariophyta</taxon>
        <taxon>Coscinodiscophyceae</taxon>
        <taxon>Thalassiosirophycidae</taxon>
        <taxon>Thalassiosirales</taxon>
        <taxon>Skeletonemataceae</taxon>
        <taxon>Skeletonema</taxon>
        <taxon>Skeletonema marinoi-dohrnii complex</taxon>
    </lineage>
</organism>
<feature type="compositionally biased region" description="Acidic residues" evidence="1">
    <location>
        <begin position="1"/>
        <end position="13"/>
    </location>
</feature>
<accession>A0AAD8YNB1</accession>
<feature type="transmembrane region" description="Helical" evidence="2">
    <location>
        <begin position="133"/>
        <end position="149"/>
    </location>
</feature>
<evidence type="ECO:0000256" key="2">
    <source>
        <dbReference type="SAM" id="Phobius"/>
    </source>
</evidence>
<keyword evidence="2" id="KW-0812">Transmembrane</keyword>
<feature type="transmembrane region" description="Helical" evidence="2">
    <location>
        <begin position="225"/>
        <end position="243"/>
    </location>
</feature>
<protein>
    <submittedName>
        <fullName evidence="3">Uncharacterized protein</fullName>
    </submittedName>
</protein>
<keyword evidence="2" id="KW-0472">Membrane</keyword>
<feature type="transmembrane region" description="Helical" evidence="2">
    <location>
        <begin position="72"/>
        <end position="94"/>
    </location>
</feature>
<feature type="transmembrane region" description="Helical" evidence="2">
    <location>
        <begin position="255"/>
        <end position="272"/>
    </location>
</feature>
<feature type="transmembrane region" description="Helical" evidence="2">
    <location>
        <begin position="106"/>
        <end position="127"/>
    </location>
</feature>
<dbReference type="EMBL" id="JATAAI010000001">
    <property type="protein sequence ID" value="KAK1749222.1"/>
    <property type="molecule type" value="Genomic_DNA"/>
</dbReference>
<evidence type="ECO:0000256" key="1">
    <source>
        <dbReference type="SAM" id="MobiDB-lite"/>
    </source>
</evidence>
<dbReference type="AlphaFoldDB" id="A0AAD8YNB1"/>
<feature type="transmembrane region" description="Helical" evidence="2">
    <location>
        <begin position="45"/>
        <end position="66"/>
    </location>
</feature>
<proteinExistence type="predicted"/>
<comment type="caution">
    <text evidence="3">The sequence shown here is derived from an EMBL/GenBank/DDBJ whole genome shotgun (WGS) entry which is preliminary data.</text>
</comment>